<evidence type="ECO:0000313" key="4">
    <source>
        <dbReference type="Proteomes" id="UP000886842"/>
    </source>
</evidence>
<feature type="signal peptide" evidence="1">
    <location>
        <begin position="1"/>
        <end position="37"/>
    </location>
</feature>
<keyword evidence="3" id="KW-0378">Hydrolase</keyword>
<dbReference type="InterPro" id="IPR018711">
    <property type="entry name" value="NAGPA"/>
</dbReference>
<evidence type="ECO:0000313" key="3">
    <source>
        <dbReference type="EMBL" id="HIT76443.1"/>
    </source>
</evidence>
<dbReference type="AlphaFoldDB" id="A0A9D1KPJ2"/>
<dbReference type="Proteomes" id="UP000886842">
    <property type="component" value="Unassembled WGS sequence"/>
</dbReference>
<dbReference type="EMBL" id="DVLP01000373">
    <property type="protein sequence ID" value="HIT76443.1"/>
    <property type="molecule type" value="Genomic_DNA"/>
</dbReference>
<accession>A0A9D1KPJ2</accession>
<gene>
    <name evidence="3" type="ORF">IAA98_12735</name>
</gene>
<organism evidence="3 4">
    <name type="scientific">Candidatus Avipropionibacterium avicola</name>
    <dbReference type="NCBI Taxonomy" id="2840701"/>
    <lineage>
        <taxon>Bacteria</taxon>
        <taxon>Bacillati</taxon>
        <taxon>Actinomycetota</taxon>
        <taxon>Actinomycetes</taxon>
        <taxon>Propionibacteriales</taxon>
        <taxon>Propionibacteriaceae</taxon>
        <taxon>Propionibacteriaceae incertae sedis</taxon>
        <taxon>Candidatus Avipropionibacterium</taxon>
    </lineage>
</organism>
<keyword evidence="1" id="KW-0732">Signal</keyword>
<dbReference type="PANTHER" id="PTHR40446:SF2">
    <property type="entry name" value="N-ACETYLGLUCOSAMINE-1-PHOSPHODIESTER ALPHA-N-ACETYLGLUCOSAMINIDASE"/>
    <property type="match status" value="1"/>
</dbReference>
<comment type="caution">
    <text evidence="3">The sequence shown here is derived from an EMBL/GenBank/DDBJ whole genome shotgun (WGS) entry which is preliminary data.</text>
</comment>
<evidence type="ECO:0000256" key="1">
    <source>
        <dbReference type="SAM" id="SignalP"/>
    </source>
</evidence>
<keyword evidence="3" id="KW-0326">Glycosidase</keyword>
<dbReference type="Pfam" id="PF09992">
    <property type="entry name" value="NAGPA"/>
    <property type="match status" value="1"/>
</dbReference>
<evidence type="ECO:0000259" key="2">
    <source>
        <dbReference type="Pfam" id="PF09992"/>
    </source>
</evidence>
<dbReference type="PANTHER" id="PTHR40446">
    <property type="entry name" value="N-ACETYLGLUCOSAMINE-1-PHOSPHODIESTER ALPHA-N-ACETYLGLUCOSAMINIDASE"/>
    <property type="match status" value="1"/>
</dbReference>
<protein>
    <submittedName>
        <fullName evidence="3">Phosphodiester glycosidase family protein</fullName>
    </submittedName>
</protein>
<feature type="domain" description="Phosphodiester glycosidase" evidence="2">
    <location>
        <begin position="246"/>
        <end position="426"/>
    </location>
</feature>
<reference evidence="3" key="2">
    <citation type="journal article" date="2021" name="PeerJ">
        <title>Extensive microbial diversity within the chicken gut microbiome revealed by metagenomics and culture.</title>
        <authorList>
            <person name="Gilroy R."/>
            <person name="Ravi A."/>
            <person name="Getino M."/>
            <person name="Pursley I."/>
            <person name="Horton D.L."/>
            <person name="Alikhan N.F."/>
            <person name="Baker D."/>
            <person name="Gharbi K."/>
            <person name="Hall N."/>
            <person name="Watson M."/>
            <person name="Adriaenssens E.M."/>
            <person name="Foster-Nyarko E."/>
            <person name="Jarju S."/>
            <person name="Secka A."/>
            <person name="Antonio M."/>
            <person name="Oren A."/>
            <person name="Chaudhuri R.R."/>
            <person name="La Ragione R."/>
            <person name="Hildebrand F."/>
            <person name="Pallen M.J."/>
        </authorList>
    </citation>
    <scope>NUCLEOTIDE SEQUENCE</scope>
    <source>
        <strain evidence="3">ChiGjej1B1-24693</strain>
    </source>
</reference>
<feature type="chain" id="PRO_5039521123" evidence="1">
    <location>
        <begin position="38"/>
        <end position="432"/>
    </location>
</feature>
<name>A0A9D1KPJ2_9ACTN</name>
<dbReference type="GO" id="GO:0016798">
    <property type="term" value="F:hydrolase activity, acting on glycosyl bonds"/>
    <property type="evidence" value="ECO:0007669"/>
    <property type="project" value="UniProtKB-KW"/>
</dbReference>
<proteinExistence type="predicted"/>
<reference evidence="3" key="1">
    <citation type="submission" date="2020-10" db="EMBL/GenBank/DDBJ databases">
        <authorList>
            <person name="Gilroy R."/>
        </authorList>
    </citation>
    <scope>NUCLEOTIDE SEQUENCE</scope>
    <source>
        <strain evidence="3">ChiGjej1B1-24693</strain>
    </source>
</reference>
<sequence length="432" mass="45489">MTAIPLRRNPCRLRDRIVACLAVALTLGLSAPVTATAAEPELGIGDPGLPETRNVIDIAPGVTLTRIDRGLPLDDPDDIRTTTTGPWVVNVLSIDPSVAKGRMVVADGPTIAETETVQDIAQYAGALAAINSSFFTFTGDADYPGDAGGLAIRGGKVISEPSLTQEREVDLIFNSQTNRMQITKTTWTGTLTMPGTTLHLERLNHRPSVPEACEDLEDQTTCAEDGDTVRFDDRFSAATPPGHGVEVVFDAKGCVVSTHDTRGLALSAGQTSVQATGSDAKTLAALGEAGGCGTWKDRVVDEDGHAIPLTSHTWAVTGRVPLLKDGVSVVPPAEQIPEDGMDFFLRHPRTFVGQTADGVWKLVVVDGRSTTSVGSSMWESAQIARDLGMVDAINLDGGGSTTMVANGELVNLPQGETTQRKVGDAMAWLPAG</sequence>